<dbReference type="EMBL" id="MEUF01000094">
    <property type="protein sequence ID" value="OGC29109.1"/>
    <property type="molecule type" value="Genomic_DNA"/>
</dbReference>
<gene>
    <name evidence="2" type="ORF">A2311_03915</name>
</gene>
<evidence type="ECO:0000313" key="2">
    <source>
        <dbReference type="EMBL" id="OGC29109.1"/>
    </source>
</evidence>
<sequence>MSKSNRIAPEGAKQKPPAKPTVRKDGDYEADGIITGVDERLRYERAIKMLATKYIGRVVIDKMLEQLKAGKLSYRLAEFLAEHTDDSFIKKDVAAAKGYDLLVINNLDDPEIRQAAEAGVKGHGVLAALESDTYKELMSTELPAVKPQMAVDEPLPGTEVFGADALKQKPDKEWQEFALEADKPVKEPIPGLGKADIPPGLSSLKMKRGPSLAYKPIEIEPAAAPINPDSRLEKRLSQLARKHLVEYNGTSLPAGTKLEVKGWVKQDESKILQVEIVEVEMTYPGRETPVKVPAQVLKAIKQSAKAIEGVSV</sequence>
<reference evidence="2 3" key="1">
    <citation type="journal article" date="2016" name="Nat. Commun.">
        <title>Thousands of microbial genomes shed light on interconnected biogeochemical processes in an aquifer system.</title>
        <authorList>
            <person name="Anantharaman K."/>
            <person name="Brown C.T."/>
            <person name="Hug L.A."/>
            <person name="Sharon I."/>
            <person name="Castelle C.J."/>
            <person name="Probst A.J."/>
            <person name="Thomas B.C."/>
            <person name="Singh A."/>
            <person name="Wilkins M.J."/>
            <person name="Karaoz U."/>
            <person name="Brodie E.L."/>
            <person name="Williams K.H."/>
            <person name="Hubbard S.S."/>
            <person name="Banfield J.F."/>
        </authorList>
    </citation>
    <scope>NUCLEOTIDE SEQUENCE [LARGE SCALE GENOMIC DNA]</scope>
</reference>
<dbReference type="Proteomes" id="UP000178951">
    <property type="component" value="Unassembled WGS sequence"/>
</dbReference>
<dbReference type="AlphaFoldDB" id="A0A1F4T9G3"/>
<dbReference type="STRING" id="1802583.A2311_03915"/>
<protein>
    <submittedName>
        <fullName evidence="2">Uncharacterized protein</fullName>
    </submittedName>
</protein>
<accession>A0A1F4T9G3</accession>
<evidence type="ECO:0000256" key="1">
    <source>
        <dbReference type="SAM" id="MobiDB-lite"/>
    </source>
</evidence>
<feature type="region of interest" description="Disordered" evidence="1">
    <location>
        <begin position="1"/>
        <end position="26"/>
    </location>
</feature>
<comment type="caution">
    <text evidence="2">The sequence shown here is derived from an EMBL/GenBank/DDBJ whole genome shotgun (WGS) entry which is preliminary data.</text>
</comment>
<organism evidence="2 3">
    <name type="scientific">candidate division WOR-1 bacterium RIFOXYB2_FULL_48_7</name>
    <dbReference type="NCBI Taxonomy" id="1802583"/>
    <lineage>
        <taxon>Bacteria</taxon>
        <taxon>Bacillati</taxon>
        <taxon>Saganbacteria</taxon>
    </lineage>
</organism>
<proteinExistence type="predicted"/>
<evidence type="ECO:0000313" key="3">
    <source>
        <dbReference type="Proteomes" id="UP000178951"/>
    </source>
</evidence>
<name>A0A1F4T9G3_UNCSA</name>